<dbReference type="AlphaFoldDB" id="A0A699WZ57"/>
<protein>
    <submittedName>
        <fullName evidence="1">Uncharacterized protein</fullName>
    </submittedName>
</protein>
<reference evidence="1" key="1">
    <citation type="journal article" date="2019" name="Sci. Rep.">
        <title>Draft genome of Tanacetum cinerariifolium, the natural source of mosquito coil.</title>
        <authorList>
            <person name="Yamashiro T."/>
            <person name="Shiraishi A."/>
            <person name="Satake H."/>
            <person name="Nakayama K."/>
        </authorList>
    </citation>
    <scope>NUCLEOTIDE SEQUENCE</scope>
</reference>
<name>A0A699WZ57_TANCI</name>
<proteinExistence type="predicted"/>
<gene>
    <name evidence="1" type="ORF">Tci_924746</name>
</gene>
<sequence length="69" mass="7968">VNDITRLQGLVDKKKVVVTEATIREALRLDDVEGVDYLPNEEIFTELARMGYEKPSPKLTFYKDFFSSQ</sequence>
<accession>A0A699WZ57</accession>
<organism evidence="1">
    <name type="scientific">Tanacetum cinerariifolium</name>
    <name type="common">Dalmatian daisy</name>
    <name type="synonym">Chrysanthemum cinerariifolium</name>
    <dbReference type="NCBI Taxonomy" id="118510"/>
    <lineage>
        <taxon>Eukaryota</taxon>
        <taxon>Viridiplantae</taxon>
        <taxon>Streptophyta</taxon>
        <taxon>Embryophyta</taxon>
        <taxon>Tracheophyta</taxon>
        <taxon>Spermatophyta</taxon>
        <taxon>Magnoliopsida</taxon>
        <taxon>eudicotyledons</taxon>
        <taxon>Gunneridae</taxon>
        <taxon>Pentapetalae</taxon>
        <taxon>asterids</taxon>
        <taxon>campanulids</taxon>
        <taxon>Asterales</taxon>
        <taxon>Asteraceae</taxon>
        <taxon>Asteroideae</taxon>
        <taxon>Anthemideae</taxon>
        <taxon>Anthemidinae</taxon>
        <taxon>Tanacetum</taxon>
    </lineage>
</organism>
<dbReference type="EMBL" id="BKCJ011786294">
    <property type="protein sequence ID" value="GFD52777.1"/>
    <property type="molecule type" value="Genomic_DNA"/>
</dbReference>
<comment type="caution">
    <text evidence="1">The sequence shown here is derived from an EMBL/GenBank/DDBJ whole genome shotgun (WGS) entry which is preliminary data.</text>
</comment>
<evidence type="ECO:0000313" key="1">
    <source>
        <dbReference type="EMBL" id="GFD52777.1"/>
    </source>
</evidence>
<feature type="non-terminal residue" evidence="1">
    <location>
        <position position="1"/>
    </location>
</feature>